<feature type="domain" description="PaaD zinc beta ribbon" evidence="2">
    <location>
        <begin position="107"/>
        <end position="158"/>
    </location>
</feature>
<dbReference type="InterPro" id="IPR002744">
    <property type="entry name" value="MIP18-like"/>
</dbReference>
<proteinExistence type="predicted"/>
<dbReference type="InterPro" id="IPR011883">
    <property type="entry name" value="PaaD-like"/>
</dbReference>
<dbReference type="NCBIfam" id="TIGR02159">
    <property type="entry name" value="PA_CoA_Oxy4"/>
    <property type="match status" value="1"/>
</dbReference>
<keyword evidence="4" id="KW-1185">Reference proteome</keyword>
<accession>A0ABU6KFJ6</accession>
<dbReference type="Pfam" id="PF01883">
    <property type="entry name" value="FeS_assembly_P"/>
    <property type="match status" value="1"/>
</dbReference>
<evidence type="ECO:0000259" key="2">
    <source>
        <dbReference type="Pfam" id="PF23451"/>
    </source>
</evidence>
<protein>
    <submittedName>
        <fullName evidence="3">Phenylacetate-CoA oxygenase subunit PaaJ</fullName>
    </submittedName>
</protein>
<dbReference type="InterPro" id="IPR034904">
    <property type="entry name" value="FSCA_dom_sf"/>
</dbReference>
<evidence type="ECO:0000259" key="1">
    <source>
        <dbReference type="Pfam" id="PF01883"/>
    </source>
</evidence>
<dbReference type="SUPFAM" id="SSF117916">
    <property type="entry name" value="Fe-S cluster assembly (FSCA) domain-like"/>
    <property type="match status" value="1"/>
</dbReference>
<sequence>MGYEQGQEEVLAVLKTVDDPELPSVSVLDLGMVHKISTDKGRIFITMVPTFAGCPALDFIELNVKKAVEQLNWVEECEVHFSFQHQWSTDAITSRGKEQLKKHGISPPPENYRHGEAWTVDCPFCESDYTSMENVFGPTACRSILYCNSCKNPFEAMKPVVSYTNFIYKGPEVSEEP</sequence>
<organism evidence="3 4">
    <name type="scientific">Virgibacillus tibetensis</name>
    <dbReference type="NCBI Taxonomy" id="3042313"/>
    <lineage>
        <taxon>Bacteria</taxon>
        <taxon>Bacillati</taxon>
        <taxon>Bacillota</taxon>
        <taxon>Bacilli</taxon>
        <taxon>Bacillales</taxon>
        <taxon>Bacillaceae</taxon>
        <taxon>Virgibacillus</taxon>
    </lineage>
</organism>
<dbReference type="RefSeq" id="WP_327607642.1">
    <property type="nucleotide sequence ID" value="NZ_JARZFX010000004.1"/>
</dbReference>
<dbReference type="EMBL" id="JARZFX010000004">
    <property type="protein sequence ID" value="MEC5424079.1"/>
    <property type="molecule type" value="Genomic_DNA"/>
</dbReference>
<feature type="domain" description="MIP18 family-like" evidence="1">
    <location>
        <begin position="8"/>
        <end position="80"/>
    </location>
</feature>
<dbReference type="Gene3D" id="3.30.300.130">
    <property type="entry name" value="Fe-S cluster assembly (FSCA)"/>
    <property type="match status" value="1"/>
</dbReference>
<evidence type="ECO:0000313" key="3">
    <source>
        <dbReference type="EMBL" id="MEC5424079.1"/>
    </source>
</evidence>
<reference evidence="3 4" key="1">
    <citation type="journal article" date="2024" name="Int. J. Syst. Evol. Microbiol.">
        <title>Virgibacillus tibetensis sp. nov., isolated from salt lake on the Tibetan Plateau of China.</title>
        <authorList>
            <person name="Phurbu D."/>
            <person name="Liu Z.-X."/>
            <person name="Wang R."/>
            <person name="Zheng Y.-Y."/>
            <person name="Liu H.-C."/>
            <person name="Zhou Y.-G."/>
            <person name="Yu Y.-J."/>
            <person name="Li A.-H."/>
        </authorList>
    </citation>
    <scope>NUCLEOTIDE SEQUENCE [LARGE SCALE GENOMIC DNA]</scope>
    <source>
        <strain evidence="3 4">C22-A2</strain>
    </source>
</reference>
<dbReference type="Pfam" id="PF23451">
    <property type="entry name" value="Zn_ribbon_PaaD"/>
    <property type="match status" value="1"/>
</dbReference>
<dbReference type="PANTHER" id="PTHR42831:SF1">
    <property type="entry name" value="FE-S PROTEIN MATURATION AUXILIARY FACTOR YITW"/>
    <property type="match status" value="1"/>
</dbReference>
<dbReference type="InterPro" id="IPR052339">
    <property type="entry name" value="Fe-S_Maturation_MIP18"/>
</dbReference>
<dbReference type="Proteomes" id="UP001335737">
    <property type="component" value="Unassembled WGS sequence"/>
</dbReference>
<name>A0ABU6KFJ6_9BACI</name>
<dbReference type="InterPro" id="IPR056572">
    <property type="entry name" value="Zn_ribbon_PaaD"/>
</dbReference>
<comment type="caution">
    <text evidence="3">The sequence shown here is derived from an EMBL/GenBank/DDBJ whole genome shotgun (WGS) entry which is preliminary data.</text>
</comment>
<evidence type="ECO:0000313" key="4">
    <source>
        <dbReference type="Proteomes" id="UP001335737"/>
    </source>
</evidence>
<gene>
    <name evidence="3" type="primary">paaJ</name>
    <name evidence="3" type="ORF">QGM71_11310</name>
</gene>
<dbReference type="PANTHER" id="PTHR42831">
    <property type="entry name" value="FE-S PROTEIN MATURATION AUXILIARY FACTOR YITW"/>
    <property type="match status" value="1"/>
</dbReference>